<proteinExistence type="predicted"/>
<protein>
    <submittedName>
        <fullName evidence="1">Protein suppressor of sable</fullName>
    </submittedName>
</protein>
<sequence>SNSLDIHSVLQNSTWYKELSSTHKIFVNQNLAPITQMIKQFQQDQMPGKKMDVTSFQNNTILCSIFNNLGIT</sequence>
<reference evidence="1" key="1">
    <citation type="journal article" date="2013" name="BMC Genomics">
        <title>Unscrambling butterfly oogenesis.</title>
        <authorList>
            <person name="Carter J.M."/>
            <person name="Baker S.C."/>
            <person name="Pink R."/>
            <person name="Carter D.R."/>
            <person name="Collins A."/>
            <person name="Tomlin J."/>
            <person name="Gibbs M."/>
            <person name="Breuker C.J."/>
        </authorList>
    </citation>
    <scope>NUCLEOTIDE SEQUENCE</scope>
    <source>
        <tissue evidence="1">Ovary</tissue>
    </source>
</reference>
<organism evidence="1">
    <name type="scientific">Pararge aegeria</name>
    <name type="common">speckled wood butterfly</name>
    <dbReference type="NCBI Taxonomy" id="116150"/>
    <lineage>
        <taxon>Eukaryota</taxon>
        <taxon>Metazoa</taxon>
        <taxon>Ecdysozoa</taxon>
        <taxon>Arthropoda</taxon>
        <taxon>Hexapoda</taxon>
        <taxon>Insecta</taxon>
        <taxon>Pterygota</taxon>
        <taxon>Neoptera</taxon>
        <taxon>Endopterygota</taxon>
        <taxon>Lepidoptera</taxon>
        <taxon>Glossata</taxon>
        <taxon>Ditrysia</taxon>
        <taxon>Papilionoidea</taxon>
        <taxon>Nymphalidae</taxon>
        <taxon>Satyrinae</taxon>
        <taxon>Satyrini</taxon>
        <taxon>Parargina</taxon>
        <taxon>Pararge</taxon>
    </lineage>
</organism>
<name>S4PJC6_9NEOP</name>
<reference evidence="1" key="2">
    <citation type="submission" date="2013-05" db="EMBL/GenBank/DDBJ databases">
        <authorList>
            <person name="Carter J.-M."/>
            <person name="Baker S.C."/>
            <person name="Pink R."/>
            <person name="Carter D.R.F."/>
            <person name="Collins A."/>
            <person name="Tomlin J."/>
            <person name="Gibbs M."/>
            <person name="Breuker C.J."/>
        </authorList>
    </citation>
    <scope>NUCLEOTIDE SEQUENCE</scope>
    <source>
        <tissue evidence="1">Ovary</tissue>
    </source>
</reference>
<dbReference type="AlphaFoldDB" id="S4PJC6"/>
<evidence type="ECO:0000313" key="1">
    <source>
        <dbReference type="EMBL" id="JAA89863.1"/>
    </source>
</evidence>
<feature type="non-terminal residue" evidence="1">
    <location>
        <position position="1"/>
    </location>
</feature>
<dbReference type="EMBL" id="GAIX01002697">
    <property type="protein sequence ID" value="JAA89863.1"/>
    <property type="molecule type" value="Transcribed_RNA"/>
</dbReference>
<accession>S4PJC6</accession>
<feature type="non-terminal residue" evidence="1">
    <location>
        <position position="72"/>
    </location>
</feature>